<dbReference type="SMART" id="SM00028">
    <property type="entry name" value="TPR"/>
    <property type="match status" value="2"/>
</dbReference>
<reference evidence="8 9" key="1">
    <citation type="submission" date="2019-08" db="EMBL/GenBank/DDBJ databases">
        <title>Deep-cultivation of Planctomycetes and their phenomic and genomic characterization uncovers novel biology.</title>
        <authorList>
            <person name="Wiegand S."/>
            <person name="Jogler M."/>
            <person name="Boedeker C."/>
            <person name="Pinto D."/>
            <person name="Vollmers J."/>
            <person name="Rivas-Marin E."/>
            <person name="Kohn T."/>
            <person name="Peeters S.H."/>
            <person name="Heuer A."/>
            <person name="Rast P."/>
            <person name="Oberbeckmann S."/>
            <person name="Bunk B."/>
            <person name="Jeske O."/>
            <person name="Meyerdierks A."/>
            <person name="Storesund J.E."/>
            <person name="Kallscheuer N."/>
            <person name="Luecker S."/>
            <person name="Lage O.M."/>
            <person name="Pohl T."/>
            <person name="Merkel B.J."/>
            <person name="Hornburger P."/>
            <person name="Mueller R.-W."/>
            <person name="Bruemmer F."/>
            <person name="Labrenz M."/>
            <person name="Spormann A.M."/>
            <person name="Op den Camp H."/>
            <person name="Overmann J."/>
            <person name="Amann R."/>
            <person name="Jetten M.S.M."/>
            <person name="Mascher T."/>
            <person name="Medema M.H."/>
            <person name="Devos D.P."/>
            <person name="Kaster A.-K."/>
            <person name="Ovreas L."/>
            <person name="Rohde M."/>
            <person name="Galperin M.Y."/>
            <person name="Jogler C."/>
        </authorList>
    </citation>
    <scope>NUCLEOTIDE SEQUENCE [LARGE SCALE GENOMIC DNA]</scope>
    <source>
        <strain evidence="8 9">UC8</strain>
    </source>
</reference>
<dbReference type="InterPro" id="IPR019734">
    <property type="entry name" value="TPR_rpt"/>
</dbReference>
<feature type="binding site" evidence="5">
    <location>
        <position position="118"/>
    </location>
    <ligand>
        <name>ATP</name>
        <dbReference type="ChEBI" id="CHEBI:30616"/>
    </ligand>
</feature>
<evidence type="ECO:0000256" key="3">
    <source>
        <dbReference type="ARBA" id="ARBA00022777"/>
    </source>
</evidence>
<organism evidence="8 9">
    <name type="scientific">Roseimaritima ulvae</name>
    <dbReference type="NCBI Taxonomy" id="980254"/>
    <lineage>
        <taxon>Bacteria</taxon>
        <taxon>Pseudomonadati</taxon>
        <taxon>Planctomycetota</taxon>
        <taxon>Planctomycetia</taxon>
        <taxon>Pirellulales</taxon>
        <taxon>Pirellulaceae</taxon>
        <taxon>Roseimaritima</taxon>
    </lineage>
</organism>
<dbReference type="KEGG" id="rul:UC8_29350"/>
<evidence type="ECO:0000256" key="2">
    <source>
        <dbReference type="ARBA" id="ARBA00022741"/>
    </source>
</evidence>
<proteinExistence type="predicted"/>
<dbReference type="EC" id="2.7.11.1" evidence="8"/>
<evidence type="ECO:0000313" key="9">
    <source>
        <dbReference type="Proteomes" id="UP000325286"/>
    </source>
</evidence>
<keyword evidence="4 5" id="KW-0067">ATP-binding</keyword>
<dbReference type="PANTHER" id="PTHR43289">
    <property type="entry name" value="MITOGEN-ACTIVATED PROTEIN KINASE KINASE KINASE 20-RELATED"/>
    <property type="match status" value="1"/>
</dbReference>
<dbReference type="InterPro" id="IPR000719">
    <property type="entry name" value="Prot_kinase_dom"/>
</dbReference>
<dbReference type="PROSITE" id="PS00108">
    <property type="entry name" value="PROTEIN_KINASE_ST"/>
    <property type="match status" value="1"/>
</dbReference>
<dbReference type="CDD" id="cd14014">
    <property type="entry name" value="STKc_PknB_like"/>
    <property type="match status" value="1"/>
</dbReference>
<dbReference type="PROSITE" id="PS00107">
    <property type="entry name" value="PROTEIN_KINASE_ATP"/>
    <property type="match status" value="1"/>
</dbReference>
<dbReference type="GO" id="GO:0004674">
    <property type="term" value="F:protein serine/threonine kinase activity"/>
    <property type="evidence" value="ECO:0007669"/>
    <property type="project" value="UniProtKB-EC"/>
</dbReference>
<protein>
    <submittedName>
        <fullName evidence="8">Serine/threonine-protein kinase PknB</fullName>
        <ecNumber evidence="8">2.7.11.1</ecNumber>
    </submittedName>
</protein>
<dbReference type="InterPro" id="IPR017441">
    <property type="entry name" value="Protein_kinase_ATP_BS"/>
</dbReference>
<keyword evidence="9" id="KW-1185">Reference proteome</keyword>
<accession>A0A5B9QPA2</accession>
<dbReference type="SUPFAM" id="SSF48452">
    <property type="entry name" value="TPR-like"/>
    <property type="match status" value="1"/>
</dbReference>
<name>A0A5B9QPA2_9BACT</name>
<dbReference type="GO" id="GO:0005524">
    <property type="term" value="F:ATP binding"/>
    <property type="evidence" value="ECO:0007669"/>
    <property type="project" value="UniProtKB-UniRule"/>
</dbReference>
<feature type="region of interest" description="Disordered" evidence="6">
    <location>
        <begin position="602"/>
        <end position="623"/>
    </location>
</feature>
<evidence type="ECO:0000256" key="5">
    <source>
        <dbReference type="PROSITE-ProRule" id="PRU10141"/>
    </source>
</evidence>
<dbReference type="Gene3D" id="3.30.200.20">
    <property type="entry name" value="Phosphorylase Kinase, domain 1"/>
    <property type="match status" value="1"/>
</dbReference>
<dbReference type="SMART" id="SM00220">
    <property type="entry name" value="S_TKc"/>
    <property type="match status" value="1"/>
</dbReference>
<dbReference type="InterPro" id="IPR008271">
    <property type="entry name" value="Ser/Thr_kinase_AS"/>
</dbReference>
<dbReference type="InterPro" id="IPR011009">
    <property type="entry name" value="Kinase-like_dom_sf"/>
</dbReference>
<dbReference type="Gene3D" id="1.25.40.10">
    <property type="entry name" value="Tetratricopeptide repeat domain"/>
    <property type="match status" value="1"/>
</dbReference>
<gene>
    <name evidence="8" type="primary">pknB_19</name>
    <name evidence="8" type="ORF">UC8_29350</name>
</gene>
<evidence type="ECO:0000259" key="7">
    <source>
        <dbReference type="PROSITE" id="PS50011"/>
    </source>
</evidence>
<keyword evidence="3 8" id="KW-0418">Kinase</keyword>
<dbReference type="PANTHER" id="PTHR43289:SF6">
    <property type="entry name" value="SERINE_THREONINE-PROTEIN KINASE NEKL-3"/>
    <property type="match status" value="1"/>
</dbReference>
<evidence type="ECO:0000256" key="6">
    <source>
        <dbReference type="SAM" id="MobiDB-lite"/>
    </source>
</evidence>
<dbReference type="Proteomes" id="UP000325286">
    <property type="component" value="Chromosome"/>
</dbReference>
<dbReference type="Gene3D" id="1.10.510.10">
    <property type="entry name" value="Transferase(Phosphotransferase) domain 1"/>
    <property type="match status" value="1"/>
</dbReference>
<evidence type="ECO:0000256" key="4">
    <source>
        <dbReference type="ARBA" id="ARBA00022840"/>
    </source>
</evidence>
<evidence type="ECO:0000313" key="8">
    <source>
        <dbReference type="EMBL" id="QEG40917.1"/>
    </source>
</evidence>
<sequence length="729" mass="81926">MTMKHVTERAIFLQAIEEDRPEDREAYLKSACGDDERLRAAVDALLAGHDAPAKLLDNPIGRGPGLDASLPPASPSRCDHVGMTIGPYQLMEQIGEGGFGLVFVAQQQRPVRRKVALKIVKPGMGSKEVIARFEAERQAVAMMDHPHIAQVFDAGVTDDGRPFFVMELVRGVPITEFCDNHKLDVQARLKLFCDVCSAVHHAHQKGVIHRDIKPSNVMVTLHDDRPVVKVIDFGVAKAIGQNLTDKTIYTRFFSMVGTPLYMSPEQAEMSGLDVDTRSDIYSLGVLMYELLVGDTPFDRTRLDSAGYDELRRIIREEEPPKPSTRLSTLGVEPSTVAATRQTSPHRLSTSVRGDLDWIVMKALAKDRNRRYESAAAMSDDVQRHLMQQPIEARPPTWSYQLSRFAVRNRVALVTISLVSLSMIVATGVSLWQMREAMEERDQKNRALQEIEQFAAKVTLANSLIASAQTHATSGQTEAAIADFDRAVAQQPSYYLPWVARAQFRTRMQQWEQAADDYSKAIALDAPVDTPQWWGTSSLLRLTGREQAFADLVQRLDQRVQSEQPIRDWEFVRNCVTCPSDLSAESLATLDDFAEYWLAEHQGRRPGGRGRPPRDRLGRPSQIAPPPPPVCRYIMGLVCYRAAQYEDAIYYLEYAAEDRHWPAVCLTDAPLALCYQAIGREQAARQALQRSRETIERLDTELNPLADSPWFDEVELRVLYREAQQSAASR</sequence>
<keyword evidence="2 5" id="KW-0547">Nucleotide-binding</keyword>
<dbReference type="Pfam" id="PF00069">
    <property type="entry name" value="Pkinase"/>
    <property type="match status" value="1"/>
</dbReference>
<dbReference type="EMBL" id="CP042914">
    <property type="protein sequence ID" value="QEG40917.1"/>
    <property type="molecule type" value="Genomic_DNA"/>
</dbReference>
<keyword evidence="1 8" id="KW-0808">Transferase</keyword>
<evidence type="ECO:0000256" key="1">
    <source>
        <dbReference type="ARBA" id="ARBA00022679"/>
    </source>
</evidence>
<feature type="domain" description="Protein kinase" evidence="7">
    <location>
        <begin position="88"/>
        <end position="385"/>
    </location>
</feature>
<dbReference type="PROSITE" id="PS50011">
    <property type="entry name" value="PROTEIN_KINASE_DOM"/>
    <property type="match status" value="1"/>
</dbReference>
<dbReference type="InterPro" id="IPR011990">
    <property type="entry name" value="TPR-like_helical_dom_sf"/>
</dbReference>
<dbReference type="AlphaFoldDB" id="A0A5B9QPA2"/>
<dbReference type="SUPFAM" id="SSF56112">
    <property type="entry name" value="Protein kinase-like (PK-like)"/>
    <property type="match status" value="1"/>
</dbReference>